<keyword evidence="4" id="KW-1185">Reference proteome</keyword>
<evidence type="ECO:0000313" key="4">
    <source>
        <dbReference type="Proteomes" id="UP000541109"/>
    </source>
</evidence>
<dbReference type="Proteomes" id="UP000541109">
    <property type="component" value="Unassembled WGS sequence"/>
</dbReference>
<evidence type="ECO:0000313" key="3">
    <source>
        <dbReference type="EMBL" id="MBA5776961.1"/>
    </source>
</evidence>
<feature type="chain" id="PRO_5032834974" evidence="2">
    <location>
        <begin position="24"/>
        <end position="81"/>
    </location>
</feature>
<dbReference type="EMBL" id="JACFXV010000044">
    <property type="protein sequence ID" value="MBA5776961.1"/>
    <property type="molecule type" value="Genomic_DNA"/>
</dbReference>
<protein>
    <submittedName>
        <fullName evidence="3">Uncharacterized protein</fullName>
    </submittedName>
</protein>
<reference evidence="3 4" key="1">
    <citation type="submission" date="2020-07" db="EMBL/GenBank/DDBJ databases">
        <title>Stappia sp., F7233, whole genome shotgun sequencing project.</title>
        <authorList>
            <person name="Jiang S."/>
            <person name="Liu Z.W."/>
            <person name="Du Z.J."/>
        </authorList>
    </citation>
    <scope>NUCLEOTIDE SEQUENCE [LARGE SCALE GENOMIC DNA]</scope>
    <source>
        <strain evidence="3 4">F7233</strain>
    </source>
</reference>
<name>A0A839AC00_9HYPH</name>
<proteinExistence type="predicted"/>
<sequence>MRLINGLTLAAAMVAFVPGTAIACEWMKTTKTTTPTTTASTTAPDAAATPVPHIPTAIKLPTKVASADATQEGAVPAKAAE</sequence>
<dbReference type="PROSITE" id="PS51257">
    <property type="entry name" value="PROKAR_LIPOPROTEIN"/>
    <property type="match status" value="1"/>
</dbReference>
<accession>A0A839AC00</accession>
<evidence type="ECO:0000256" key="2">
    <source>
        <dbReference type="SAM" id="SignalP"/>
    </source>
</evidence>
<feature type="compositionally biased region" description="Low complexity" evidence="1">
    <location>
        <begin position="33"/>
        <end position="50"/>
    </location>
</feature>
<dbReference type="AlphaFoldDB" id="A0A839AC00"/>
<organism evidence="3 4">
    <name type="scientific">Stappia albiluteola</name>
    <dbReference type="NCBI Taxonomy" id="2758565"/>
    <lineage>
        <taxon>Bacteria</taxon>
        <taxon>Pseudomonadati</taxon>
        <taxon>Pseudomonadota</taxon>
        <taxon>Alphaproteobacteria</taxon>
        <taxon>Hyphomicrobiales</taxon>
        <taxon>Stappiaceae</taxon>
        <taxon>Stappia</taxon>
    </lineage>
</organism>
<dbReference type="RefSeq" id="WP_182163902.1">
    <property type="nucleotide sequence ID" value="NZ_JACFXV010000044.1"/>
</dbReference>
<feature type="signal peptide" evidence="2">
    <location>
        <begin position="1"/>
        <end position="23"/>
    </location>
</feature>
<comment type="caution">
    <text evidence="3">The sequence shown here is derived from an EMBL/GenBank/DDBJ whole genome shotgun (WGS) entry which is preliminary data.</text>
</comment>
<evidence type="ECO:0000256" key="1">
    <source>
        <dbReference type="SAM" id="MobiDB-lite"/>
    </source>
</evidence>
<gene>
    <name evidence="3" type="ORF">H2509_07430</name>
</gene>
<keyword evidence="2" id="KW-0732">Signal</keyword>
<feature type="region of interest" description="Disordered" evidence="1">
    <location>
        <begin position="33"/>
        <end position="52"/>
    </location>
</feature>